<evidence type="ECO:0000313" key="2">
    <source>
        <dbReference type="EMBL" id="RRT79147.1"/>
    </source>
</evidence>
<organism evidence="2 3">
    <name type="scientific">Ensete ventricosum</name>
    <name type="common">Abyssinian banana</name>
    <name type="synonym">Musa ensete</name>
    <dbReference type="NCBI Taxonomy" id="4639"/>
    <lineage>
        <taxon>Eukaryota</taxon>
        <taxon>Viridiplantae</taxon>
        <taxon>Streptophyta</taxon>
        <taxon>Embryophyta</taxon>
        <taxon>Tracheophyta</taxon>
        <taxon>Spermatophyta</taxon>
        <taxon>Magnoliopsida</taxon>
        <taxon>Liliopsida</taxon>
        <taxon>Zingiberales</taxon>
        <taxon>Musaceae</taxon>
        <taxon>Ensete</taxon>
    </lineage>
</organism>
<dbReference type="EMBL" id="AMZH03001483">
    <property type="protein sequence ID" value="RRT79147.1"/>
    <property type="molecule type" value="Genomic_DNA"/>
</dbReference>
<accession>A0A427ASM4</accession>
<feature type="region of interest" description="Disordered" evidence="1">
    <location>
        <begin position="1"/>
        <end position="40"/>
    </location>
</feature>
<protein>
    <submittedName>
        <fullName evidence="2">Uncharacterized protein</fullName>
    </submittedName>
</protein>
<sequence>MKPIWREIEKRSSPPPSSITKLEKEEEAEEEQGKKLPPPEELLDDVLDELEKAGSCRTAPPTWRAARGSASRPEACSCRWRRRDLDLRFWNQ</sequence>
<dbReference type="AlphaFoldDB" id="A0A427ASM4"/>
<comment type="caution">
    <text evidence="2">The sequence shown here is derived from an EMBL/GenBank/DDBJ whole genome shotgun (WGS) entry which is preliminary data.</text>
</comment>
<evidence type="ECO:0000256" key="1">
    <source>
        <dbReference type="SAM" id="MobiDB-lite"/>
    </source>
</evidence>
<evidence type="ECO:0000313" key="3">
    <source>
        <dbReference type="Proteomes" id="UP000287651"/>
    </source>
</evidence>
<dbReference type="Proteomes" id="UP000287651">
    <property type="component" value="Unassembled WGS sequence"/>
</dbReference>
<feature type="compositionally biased region" description="Basic and acidic residues" evidence="1">
    <location>
        <begin position="1"/>
        <end position="12"/>
    </location>
</feature>
<gene>
    <name evidence="2" type="ORF">B296_00012023</name>
</gene>
<name>A0A427ASM4_ENSVE</name>
<proteinExistence type="predicted"/>
<reference evidence="2 3" key="1">
    <citation type="journal article" date="2014" name="Agronomy (Basel)">
        <title>A Draft Genome Sequence for Ensete ventricosum, the Drought-Tolerant Tree Against Hunger.</title>
        <authorList>
            <person name="Harrison J."/>
            <person name="Moore K.A."/>
            <person name="Paszkiewicz K."/>
            <person name="Jones T."/>
            <person name="Grant M."/>
            <person name="Ambacheew D."/>
            <person name="Muzemil S."/>
            <person name="Studholme D.J."/>
        </authorList>
    </citation>
    <scope>NUCLEOTIDE SEQUENCE [LARGE SCALE GENOMIC DNA]</scope>
</reference>